<dbReference type="Proteomes" id="UP000032250">
    <property type="component" value="Unassembled WGS sequence"/>
</dbReference>
<proteinExistence type="predicted"/>
<dbReference type="HOGENOM" id="CLU_000445_11_16_9"/>
<protein>
    <submittedName>
        <fullName evidence="2">Diguanylate cyclase</fullName>
    </submittedName>
</protein>
<dbReference type="NCBIfam" id="TIGR00254">
    <property type="entry name" value="GGDEF"/>
    <property type="match status" value="1"/>
</dbReference>
<dbReference type="AlphaFoldDB" id="A0A0D1BYR4"/>
<dbReference type="InterPro" id="IPR043128">
    <property type="entry name" value="Rev_trsase/Diguanyl_cyclase"/>
</dbReference>
<dbReference type="PANTHER" id="PTHR45138">
    <property type="entry name" value="REGULATORY COMPONENTS OF SENSORY TRANSDUCTION SYSTEM"/>
    <property type="match status" value="1"/>
</dbReference>
<dbReference type="CDD" id="cd01949">
    <property type="entry name" value="GGDEF"/>
    <property type="match status" value="1"/>
</dbReference>
<dbReference type="OrthoDB" id="9805474at2"/>
<dbReference type="Gene3D" id="3.30.70.270">
    <property type="match status" value="1"/>
</dbReference>
<dbReference type="InterPro" id="IPR029787">
    <property type="entry name" value="Nucleotide_cyclase"/>
</dbReference>
<dbReference type="PATRIC" id="fig|1379739.3.peg.2399"/>
<comment type="caution">
    <text evidence="2">The sequence shown here is derived from an EMBL/GenBank/DDBJ whole genome shotgun (WGS) entry which is preliminary data.</text>
</comment>
<dbReference type="InterPro" id="IPR050469">
    <property type="entry name" value="Diguanylate_Cyclase"/>
</dbReference>
<organism evidence="2 3">
    <name type="scientific">Clostridium botulinum B2 450</name>
    <dbReference type="NCBI Taxonomy" id="1379739"/>
    <lineage>
        <taxon>Bacteria</taxon>
        <taxon>Bacillati</taxon>
        <taxon>Bacillota</taxon>
        <taxon>Clostridia</taxon>
        <taxon>Eubacteriales</taxon>
        <taxon>Clostridiaceae</taxon>
        <taxon>Clostridium</taxon>
    </lineage>
</organism>
<accession>A0A0D1BYR4</accession>
<reference evidence="2 3" key="1">
    <citation type="submission" date="2014-06" db="EMBL/GenBank/DDBJ databases">
        <title>Genome characterization of distinct group I Clostridium botulinum lineages.</title>
        <authorList>
            <person name="Giordani F."/>
            <person name="Anselmo A."/>
            <person name="Fillo S."/>
            <person name="Palozzi A.M."/>
            <person name="Fortunato A."/>
            <person name="Gentile B."/>
            <person name="Ciammaruconi A."/>
            <person name="Anniballi F."/>
            <person name="De Medici D."/>
            <person name="Lista F."/>
        </authorList>
    </citation>
    <scope>NUCLEOTIDE SEQUENCE [LARGE SCALE GENOMIC DNA]</scope>
    <source>
        <strain evidence="2 3">B2 450</strain>
    </source>
</reference>
<dbReference type="PANTHER" id="PTHR45138:SF23">
    <property type="entry name" value="SIGNALING PROTEIN"/>
    <property type="match status" value="1"/>
</dbReference>
<feature type="domain" description="GGDEF" evidence="1">
    <location>
        <begin position="59"/>
        <end position="182"/>
    </location>
</feature>
<dbReference type="FunFam" id="3.30.70.270:FF:000068">
    <property type="entry name" value="Putative diguanylate cyclase"/>
    <property type="match status" value="1"/>
</dbReference>
<dbReference type="SUPFAM" id="SSF55073">
    <property type="entry name" value="Nucleotide cyclase"/>
    <property type="match status" value="1"/>
</dbReference>
<dbReference type="GO" id="GO:1902201">
    <property type="term" value="P:negative regulation of bacterial-type flagellum-dependent cell motility"/>
    <property type="evidence" value="ECO:0007669"/>
    <property type="project" value="TreeGrafter"/>
</dbReference>
<dbReference type="GO" id="GO:0005886">
    <property type="term" value="C:plasma membrane"/>
    <property type="evidence" value="ECO:0007669"/>
    <property type="project" value="TreeGrafter"/>
</dbReference>
<dbReference type="GO" id="GO:0043709">
    <property type="term" value="P:cell adhesion involved in single-species biofilm formation"/>
    <property type="evidence" value="ECO:0007669"/>
    <property type="project" value="TreeGrafter"/>
</dbReference>
<dbReference type="PROSITE" id="PS50887">
    <property type="entry name" value="GGDEF"/>
    <property type="match status" value="1"/>
</dbReference>
<dbReference type="Pfam" id="PF00990">
    <property type="entry name" value="GGDEF"/>
    <property type="match status" value="1"/>
</dbReference>
<gene>
    <name evidence="2" type="ORF">N495_10185</name>
</gene>
<name>A0A0D1BYR4_CLOBO</name>
<evidence type="ECO:0000313" key="3">
    <source>
        <dbReference type="Proteomes" id="UP000032250"/>
    </source>
</evidence>
<dbReference type="RefSeq" id="WP_003485617.1">
    <property type="nucleotide sequence ID" value="NZ_JXSU01000007.1"/>
</dbReference>
<dbReference type="GO" id="GO:0052621">
    <property type="term" value="F:diguanylate cyclase activity"/>
    <property type="evidence" value="ECO:0007669"/>
    <property type="project" value="TreeGrafter"/>
</dbReference>
<sequence>MNYNHMSKNELIEELNKKDKIIKRMKYIFGRDPVTSVYNRKLGLEKLHREIKLAKINKCNLIITFADVNNLKYINDNYGHDTGDYVLETLCSIIKNNIRKRDFIFRYGGDEFIIVFLKSNMNDANKILSRIQKKIDELGEDLEYKMGLSYGLVEYNKNTNKTMEDLIKIADYRMYENKRKIG</sequence>
<dbReference type="SMART" id="SM00267">
    <property type="entry name" value="GGDEF"/>
    <property type="match status" value="1"/>
</dbReference>
<dbReference type="InterPro" id="IPR000160">
    <property type="entry name" value="GGDEF_dom"/>
</dbReference>
<evidence type="ECO:0000313" key="2">
    <source>
        <dbReference type="EMBL" id="KIS23946.1"/>
    </source>
</evidence>
<evidence type="ECO:0000259" key="1">
    <source>
        <dbReference type="PROSITE" id="PS50887"/>
    </source>
</evidence>
<dbReference type="EMBL" id="JXSU01000007">
    <property type="protein sequence ID" value="KIS23946.1"/>
    <property type="molecule type" value="Genomic_DNA"/>
</dbReference>